<comment type="caution">
    <text evidence="2">The sequence shown here is derived from an EMBL/GenBank/DDBJ whole genome shotgun (WGS) entry which is preliminary data.</text>
</comment>
<dbReference type="Proteomes" id="UP000294513">
    <property type="component" value="Unassembled WGS sequence"/>
</dbReference>
<dbReference type="EMBL" id="SMKU01000336">
    <property type="protein sequence ID" value="TDD68583.1"/>
    <property type="molecule type" value="Genomic_DNA"/>
</dbReference>
<sequence length="196" mass="20753">MTLTIAPRPTPSVLERLTFQRDEYRTEADRIAADLAIAPTVADLTRVEEELLAQLADVRRRRDNRSARDSEHRAAAEAADALDELIRRLNPTSAPAAGPLVDRPRPDPDPLAGPAGIITDSREEVASTTGGFPTIPAQSAAPVSVPSGQPGPAEQVREGLDVPGALVATSGPTKTMPDPSAQPTPLTGPRHKKGRM</sequence>
<protein>
    <submittedName>
        <fullName evidence="2">Uncharacterized protein</fullName>
    </submittedName>
</protein>
<dbReference type="OrthoDB" id="10020830at2"/>
<evidence type="ECO:0000313" key="2">
    <source>
        <dbReference type="EMBL" id="TDD68583.1"/>
    </source>
</evidence>
<proteinExistence type="predicted"/>
<organism evidence="2 3">
    <name type="scientific">Actinomadura rubrisoli</name>
    <dbReference type="NCBI Taxonomy" id="2530368"/>
    <lineage>
        <taxon>Bacteria</taxon>
        <taxon>Bacillati</taxon>
        <taxon>Actinomycetota</taxon>
        <taxon>Actinomycetes</taxon>
        <taxon>Streptosporangiales</taxon>
        <taxon>Thermomonosporaceae</taxon>
        <taxon>Actinomadura</taxon>
    </lineage>
</organism>
<evidence type="ECO:0000256" key="1">
    <source>
        <dbReference type="SAM" id="MobiDB-lite"/>
    </source>
</evidence>
<feature type="region of interest" description="Disordered" evidence="1">
    <location>
        <begin position="90"/>
        <end position="196"/>
    </location>
</feature>
<evidence type="ECO:0000313" key="3">
    <source>
        <dbReference type="Proteomes" id="UP000294513"/>
    </source>
</evidence>
<reference evidence="2 3" key="1">
    <citation type="submission" date="2019-03" db="EMBL/GenBank/DDBJ databases">
        <title>Draft genome sequences of novel Actinobacteria.</title>
        <authorList>
            <person name="Sahin N."/>
            <person name="Ay H."/>
            <person name="Saygin H."/>
        </authorList>
    </citation>
    <scope>NUCLEOTIDE SEQUENCE [LARGE SCALE GENOMIC DNA]</scope>
    <source>
        <strain evidence="2 3">H3C3</strain>
    </source>
</reference>
<keyword evidence="3" id="KW-1185">Reference proteome</keyword>
<accession>A0A4R5A8S5</accession>
<name>A0A4R5A8S5_9ACTN</name>
<dbReference type="AlphaFoldDB" id="A0A4R5A8S5"/>
<gene>
    <name evidence="2" type="ORF">E1298_38275</name>
</gene>
<dbReference type="RefSeq" id="WP_131902254.1">
    <property type="nucleotide sequence ID" value="NZ_SMKU01000336.1"/>
</dbReference>